<dbReference type="AlphaFoldDB" id="A0A9D4LEP2"/>
<evidence type="ECO:0000313" key="3">
    <source>
        <dbReference type="Proteomes" id="UP000828390"/>
    </source>
</evidence>
<sequence length="171" mass="18903">MLLGLFENNYLRDILDQTISLSLFLRILTCVYFLLGGGPKPAQLSVLTEAVVDVVGRKSQTLSGIALSEDMDSSRLLIKQQSVCSPQQPGKECSPQQPGKESLGDSPGGSESTIDVICCACKCHRKLEALKEEKLKLQIKYYERKLVENSQEAYRQSCIKRPSSRPPKGVL</sequence>
<protein>
    <submittedName>
        <fullName evidence="2">Uncharacterized protein</fullName>
    </submittedName>
</protein>
<feature type="region of interest" description="Disordered" evidence="1">
    <location>
        <begin position="84"/>
        <end position="110"/>
    </location>
</feature>
<dbReference type="EMBL" id="JAIWYP010000003">
    <property type="protein sequence ID" value="KAH3857153.1"/>
    <property type="molecule type" value="Genomic_DNA"/>
</dbReference>
<evidence type="ECO:0000313" key="2">
    <source>
        <dbReference type="EMBL" id="KAH3857153.1"/>
    </source>
</evidence>
<feature type="compositionally biased region" description="Polar residues" evidence="1">
    <location>
        <begin position="84"/>
        <end position="99"/>
    </location>
</feature>
<dbReference type="Proteomes" id="UP000828390">
    <property type="component" value="Unassembled WGS sequence"/>
</dbReference>
<name>A0A9D4LEP2_DREPO</name>
<accession>A0A9D4LEP2</accession>
<keyword evidence="3" id="KW-1185">Reference proteome</keyword>
<evidence type="ECO:0000256" key="1">
    <source>
        <dbReference type="SAM" id="MobiDB-lite"/>
    </source>
</evidence>
<organism evidence="2 3">
    <name type="scientific">Dreissena polymorpha</name>
    <name type="common">Zebra mussel</name>
    <name type="synonym">Mytilus polymorpha</name>
    <dbReference type="NCBI Taxonomy" id="45954"/>
    <lineage>
        <taxon>Eukaryota</taxon>
        <taxon>Metazoa</taxon>
        <taxon>Spiralia</taxon>
        <taxon>Lophotrochozoa</taxon>
        <taxon>Mollusca</taxon>
        <taxon>Bivalvia</taxon>
        <taxon>Autobranchia</taxon>
        <taxon>Heteroconchia</taxon>
        <taxon>Euheterodonta</taxon>
        <taxon>Imparidentia</taxon>
        <taxon>Neoheterodontei</taxon>
        <taxon>Myida</taxon>
        <taxon>Dreissenoidea</taxon>
        <taxon>Dreissenidae</taxon>
        <taxon>Dreissena</taxon>
    </lineage>
</organism>
<reference evidence="2" key="2">
    <citation type="submission" date="2020-11" db="EMBL/GenBank/DDBJ databases">
        <authorList>
            <person name="McCartney M.A."/>
            <person name="Auch B."/>
            <person name="Kono T."/>
            <person name="Mallez S."/>
            <person name="Becker A."/>
            <person name="Gohl D.M."/>
            <person name="Silverstein K.A.T."/>
            <person name="Koren S."/>
            <person name="Bechman K.B."/>
            <person name="Herman A."/>
            <person name="Abrahante J.E."/>
            <person name="Garbe J."/>
        </authorList>
    </citation>
    <scope>NUCLEOTIDE SEQUENCE</scope>
    <source>
        <strain evidence="2">Duluth1</strain>
        <tissue evidence="2">Whole animal</tissue>
    </source>
</reference>
<feature type="region of interest" description="Disordered" evidence="1">
    <location>
        <begin position="150"/>
        <end position="171"/>
    </location>
</feature>
<proteinExistence type="predicted"/>
<gene>
    <name evidence="2" type="ORF">DPMN_099753</name>
</gene>
<reference evidence="2" key="1">
    <citation type="journal article" date="2019" name="bioRxiv">
        <title>The Genome of the Zebra Mussel, Dreissena polymorpha: A Resource for Invasive Species Research.</title>
        <authorList>
            <person name="McCartney M.A."/>
            <person name="Auch B."/>
            <person name="Kono T."/>
            <person name="Mallez S."/>
            <person name="Zhang Y."/>
            <person name="Obille A."/>
            <person name="Becker A."/>
            <person name="Abrahante J.E."/>
            <person name="Garbe J."/>
            <person name="Badalamenti J.P."/>
            <person name="Herman A."/>
            <person name="Mangelson H."/>
            <person name="Liachko I."/>
            <person name="Sullivan S."/>
            <person name="Sone E.D."/>
            <person name="Koren S."/>
            <person name="Silverstein K.A.T."/>
            <person name="Beckman K.B."/>
            <person name="Gohl D.M."/>
        </authorList>
    </citation>
    <scope>NUCLEOTIDE SEQUENCE</scope>
    <source>
        <strain evidence="2">Duluth1</strain>
        <tissue evidence="2">Whole animal</tissue>
    </source>
</reference>
<comment type="caution">
    <text evidence="2">The sequence shown here is derived from an EMBL/GenBank/DDBJ whole genome shotgun (WGS) entry which is preliminary data.</text>
</comment>